<dbReference type="EMBL" id="JAGSNF010000009">
    <property type="protein sequence ID" value="MBR7743178.1"/>
    <property type="molecule type" value="Genomic_DNA"/>
</dbReference>
<accession>A0A941D8R6</accession>
<reference evidence="3" key="1">
    <citation type="submission" date="2021-04" db="EMBL/GenBank/DDBJ databases">
        <title>Phycicoccus avicenniae sp. nov., a novel endophytic actinomycetes isolated from branch of Avicennia mariana.</title>
        <authorList>
            <person name="Tuo L."/>
        </authorList>
    </citation>
    <scope>NUCLEOTIDE SEQUENCE</scope>
    <source>
        <strain evidence="3">BSK3Z-2</strain>
    </source>
</reference>
<sequence length="81" mass="8622">MRTSRLSLVTVQVLVLAGLVTFVLGTIVDSGFFHGMFQGATVALMVAAAAVFGAQWSRRGSADTDDGSDAMWLPSRDEDRS</sequence>
<keyword evidence="2" id="KW-0812">Transmembrane</keyword>
<organism evidence="3 4">
    <name type="scientific">Phycicoccus avicenniae</name>
    <dbReference type="NCBI Taxonomy" id="2828860"/>
    <lineage>
        <taxon>Bacteria</taxon>
        <taxon>Bacillati</taxon>
        <taxon>Actinomycetota</taxon>
        <taxon>Actinomycetes</taxon>
        <taxon>Micrococcales</taxon>
        <taxon>Intrasporangiaceae</taxon>
        <taxon>Phycicoccus</taxon>
    </lineage>
</organism>
<evidence type="ECO:0000256" key="1">
    <source>
        <dbReference type="SAM" id="MobiDB-lite"/>
    </source>
</evidence>
<gene>
    <name evidence="3" type="ORF">KC207_07725</name>
</gene>
<keyword evidence="2" id="KW-1133">Transmembrane helix</keyword>
<evidence type="ECO:0000313" key="4">
    <source>
        <dbReference type="Proteomes" id="UP000677016"/>
    </source>
</evidence>
<evidence type="ECO:0000256" key="2">
    <source>
        <dbReference type="SAM" id="Phobius"/>
    </source>
</evidence>
<feature type="region of interest" description="Disordered" evidence="1">
    <location>
        <begin position="58"/>
        <end position="81"/>
    </location>
</feature>
<dbReference type="Proteomes" id="UP000677016">
    <property type="component" value="Unassembled WGS sequence"/>
</dbReference>
<proteinExistence type="predicted"/>
<dbReference type="AlphaFoldDB" id="A0A941D8R6"/>
<protein>
    <submittedName>
        <fullName evidence="3">Uncharacterized protein</fullName>
    </submittedName>
</protein>
<keyword evidence="2" id="KW-0472">Membrane</keyword>
<name>A0A941D8R6_9MICO</name>
<comment type="caution">
    <text evidence="3">The sequence shown here is derived from an EMBL/GenBank/DDBJ whole genome shotgun (WGS) entry which is preliminary data.</text>
</comment>
<feature type="transmembrane region" description="Helical" evidence="2">
    <location>
        <begin position="35"/>
        <end position="54"/>
    </location>
</feature>
<dbReference type="RefSeq" id="WP_211602428.1">
    <property type="nucleotide sequence ID" value="NZ_JAGSNF010000009.1"/>
</dbReference>
<keyword evidence="4" id="KW-1185">Reference proteome</keyword>
<evidence type="ECO:0000313" key="3">
    <source>
        <dbReference type="EMBL" id="MBR7743178.1"/>
    </source>
</evidence>